<name>A0ABV9CVJ7_9ACTN</name>
<dbReference type="RefSeq" id="WP_380851558.1">
    <property type="nucleotide sequence ID" value="NZ_JBHSFP010000052.1"/>
</dbReference>
<dbReference type="Proteomes" id="UP001596004">
    <property type="component" value="Unassembled WGS sequence"/>
</dbReference>
<reference evidence="2" key="1">
    <citation type="journal article" date="2019" name="Int. J. Syst. Evol. Microbiol.">
        <title>The Global Catalogue of Microorganisms (GCM) 10K type strain sequencing project: providing services to taxonomists for standard genome sequencing and annotation.</title>
        <authorList>
            <consortium name="The Broad Institute Genomics Platform"/>
            <consortium name="The Broad Institute Genome Sequencing Center for Infectious Disease"/>
            <person name="Wu L."/>
            <person name="Ma J."/>
        </authorList>
    </citation>
    <scope>NUCLEOTIDE SEQUENCE [LARGE SCALE GENOMIC DNA]</scope>
    <source>
        <strain evidence="2">CGMCC 4.7132</strain>
    </source>
</reference>
<gene>
    <name evidence="1" type="ORF">ACFO60_38375</name>
</gene>
<accession>A0ABV9CVJ7</accession>
<keyword evidence="2" id="KW-1185">Reference proteome</keyword>
<proteinExistence type="predicted"/>
<organism evidence="1 2">
    <name type="scientific">Sphaerisporangium dianthi</name>
    <dbReference type="NCBI Taxonomy" id="1436120"/>
    <lineage>
        <taxon>Bacteria</taxon>
        <taxon>Bacillati</taxon>
        <taxon>Actinomycetota</taxon>
        <taxon>Actinomycetes</taxon>
        <taxon>Streptosporangiales</taxon>
        <taxon>Streptosporangiaceae</taxon>
        <taxon>Sphaerisporangium</taxon>
    </lineage>
</organism>
<evidence type="ECO:0000313" key="2">
    <source>
        <dbReference type="Proteomes" id="UP001596004"/>
    </source>
</evidence>
<comment type="caution">
    <text evidence="1">The sequence shown here is derived from an EMBL/GenBank/DDBJ whole genome shotgun (WGS) entry which is preliminary data.</text>
</comment>
<sequence>MLIVLTMRPSKGRKMDVTVDGERLLALLPRQWDKEFKQAAGFVAIRIQTDENIRTAQIHAQVVSVLTNPELGHWRLVSYETLVRDEHPPRTTVPVATARRVDQRSQWN</sequence>
<evidence type="ECO:0000313" key="1">
    <source>
        <dbReference type="EMBL" id="MFC4536670.1"/>
    </source>
</evidence>
<dbReference type="EMBL" id="JBHSFP010000052">
    <property type="protein sequence ID" value="MFC4536670.1"/>
    <property type="molecule type" value="Genomic_DNA"/>
</dbReference>
<protein>
    <submittedName>
        <fullName evidence="1">Uncharacterized protein</fullName>
    </submittedName>
</protein>